<feature type="region of interest" description="Disordered" evidence="8">
    <location>
        <begin position="48"/>
        <end position="71"/>
    </location>
</feature>
<evidence type="ECO:0000256" key="3">
    <source>
        <dbReference type="ARBA" id="ARBA00022737"/>
    </source>
</evidence>
<keyword evidence="4 7" id="KW-0863">Zinc-finger</keyword>
<reference evidence="11" key="1">
    <citation type="journal article" date="2017" name="Genome Biol.">
        <title>Comparative genomics reveals high biological diversity and specific adaptations in the industrially and medically important fungal genus Aspergillus.</title>
        <authorList>
            <person name="de Vries R.P."/>
            <person name="Riley R."/>
            <person name="Wiebenga A."/>
            <person name="Aguilar-Osorio G."/>
            <person name="Amillis S."/>
            <person name="Uchima C.A."/>
            <person name="Anderluh G."/>
            <person name="Asadollahi M."/>
            <person name="Askin M."/>
            <person name="Barry K."/>
            <person name="Battaglia E."/>
            <person name="Bayram O."/>
            <person name="Benocci T."/>
            <person name="Braus-Stromeyer S.A."/>
            <person name="Caldana C."/>
            <person name="Canovas D."/>
            <person name="Cerqueira G.C."/>
            <person name="Chen F."/>
            <person name="Chen W."/>
            <person name="Choi C."/>
            <person name="Clum A."/>
            <person name="Dos Santos R.A."/>
            <person name="Damasio A.R."/>
            <person name="Diallinas G."/>
            <person name="Emri T."/>
            <person name="Fekete E."/>
            <person name="Flipphi M."/>
            <person name="Freyberg S."/>
            <person name="Gallo A."/>
            <person name="Gournas C."/>
            <person name="Habgood R."/>
            <person name="Hainaut M."/>
            <person name="Harispe M.L."/>
            <person name="Henrissat B."/>
            <person name="Hilden K.S."/>
            <person name="Hope R."/>
            <person name="Hossain A."/>
            <person name="Karabika E."/>
            <person name="Karaffa L."/>
            <person name="Karanyi Z."/>
            <person name="Krasevec N."/>
            <person name="Kuo A."/>
            <person name="Kusch H."/>
            <person name="LaButti K."/>
            <person name="Lagendijk E.L."/>
            <person name="Lapidus A."/>
            <person name="Levasseur A."/>
            <person name="Lindquist E."/>
            <person name="Lipzen A."/>
            <person name="Logrieco A.F."/>
            <person name="MacCabe A."/>
            <person name="Maekelae M.R."/>
            <person name="Malavazi I."/>
            <person name="Melin P."/>
            <person name="Meyer V."/>
            <person name="Mielnichuk N."/>
            <person name="Miskei M."/>
            <person name="Molnar A.P."/>
            <person name="Mule G."/>
            <person name="Ngan C.Y."/>
            <person name="Orejas M."/>
            <person name="Orosz E."/>
            <person name="Ouedraogo J.P."/>
            <person name="Overkamp K.M."/>
            <person name="Park H.-S."/>
            <person name="Perrone G."/>
            <person name="Piumi F."/>
            <person name="Punt P.J."/>
            <person name="Ram A.F."/>
            <person name="Ramon A."/>
            <person name="Rauscher S."/>
            <person name="Record E."/>
            <person name="Riano-Pachon D.M."/>
            <person name="Robert V."/>
            <person name="Roehrig J."/>
            <person name="Ruller R."/>
            <person name="Salamov A."/>
            <person name="Salih N.S."/>
            <person name="Samson R.A."/>
            <person name="Sandor E."/>
            <person name="Sanguinetti M."/>
            <person name="Schuetze T."/>
            <person name="Sepcic K."/>
            <person name="Shelest E."/>
            <person name="Sherlock G."/>
            <person name="Sophianopoulou V."/>
            <person name="Squina F.M."/>
            <person name="Sun H."/>
            <person name="Susca A."/>
            <person name="Todd R.B."/>
            <person name="Tsang A."/>
            <person name="Unkles S.E."/>
            <person name="van de Wiele N."/>
            <person name="van Rossen-Uffink D."/>
            <person name="Oliveira J.V."/>
            <person name="Vesth T.C."/>
            <person name="Visser J."/>
            <person name="Yu J.-H."/>
            <person name="Zhou M."/>
            <person name="Andersen M.R."/>
            <person name="Archer D.B."/>
            <person name="Baker S.E."/>
            <person name="Benoit I."/>
            <person name="Brakhage A.A."/>
            <person name="Braus G.H."/>
            <person name="Fischer R."/>
            <person name="Frisvad J.C."/>
            <person name="Goldman G.H."/>
            <person name="Houbraken J."/>
            <person name="Oakley B."/>
            <person name="Pocsi I."/>
            <person name="Scazzocchio C."/>
            <person name="Seiboth B."/>
            <person name="vanKuyk P.A."/>
            <person name="Wortman J."/>
            <person name="Dyer P.S."/>
            <person name="Grigoriev I.V."/>
        </authorList>
    </citation>
    <scope>NUCLEOTIDE SEQUENCE [LARGE SCALE GENOMIC DNA]</scope>
    <source>
        <strain evidence="11">CBS 506.65</strain>
    </source>
</reference>
<dbReference type="PROSITE" id="PS50157">
    <property type="entry name" value="ZINC_FINGER_C2H2_2"/>
    <property type="match status" value="3"/>
</dbReference>
<dbReference type="OrthoDB" id="6910977at2759"/>
<accession>A0A1L9SCU9</accession>
<dbReference type="GO" id="GO:0005634">
    <property type="term" value="C:nucleus"/>
    <property type="evidence" value="ECO:0007669"/>
    <property type="project" value="UniProtKB-SubCell"/>
</dbReference>
<proteinExistence type="predicted"/>
<dbReference type="AlphaFoldDB" id="A0A1L9SCU9"/>
<dbReference type="InterPro" id="IPR050331">
    <property type="entry name" value="Zinc_finger"/>
</dbReference>
<gene>
    <name evidence="10" type="ORF">ASPZODRAFT_27031</name>
</gene>
<dbReference type="RefSeq" id="XP_022579511.1">
    <property type="nucleotide sequence ID" value="XM_022728072.1"/>
</dbReference>
<evidence type="ECO:0000256" key="5">
    <source>
        <dbReference type="ARBA" id="ARBA00022833"/>
    </source>
</evidence>
<dbReference type="STRING" id="1073090.A0A1L9SCU9"/>
<keyword evidence="11" id="KW-1185">Reference proteome</keyword>
<dbReference type="Pfam" id="PF00096">
    <property type="entry name" value="zf-C2H2"/>
    <property type="match status" value="3"/>
</dbReference>
<dbReference type="SUPFAM" id="SSF57667">
    <property type="entry name" value="beta-beta-alpha zinc fingers"/>
    <property type="match status" value="2"/>
</dbReference>
<evidence type="ECO:0000259" key="9">
    <source>
        <dbReference type="PROSITE" id="PS50157"/>
    </source>
</evidence>
<name>A0A1L9SCU9_9EURO</name>
<evidence type="ECO:0000313" key="10">
    <source>
        <dbReference type="EMBL" id="OJJ45001.1"/>
    </source>
</evidence>
<dbReference type="GO" id="GO:0008270">
    <property type="term" value="F:zinc ion binding"/>
    <property type="evidence" value="ECO:0007669"/>
    <property type="project" value="UniProtKB-KW"/>
</dbReference>
<keyword evidence="2" id="KW-0479">Metal-binding</keyword>
<dbReference type="InterPro" id="IPR036236">
    <property type="entry name" value="Znf_C2H2_sf"/>
</dbReference>
<evidence type="ECO:0000256" key="6">
    <source>
        <dbReference type="ARBA" id="ARBA00023242"/>
    </source>
</evidence>
<feature type="compositionally biased region" description="Low complexity" evidence="8">
    <location>
        <begin position="14"/>
        <end position="33"/>
    </location>
</feature>
<dbReference type="GO" id="GO:0010468">
    <property type="term" value="P:regulation of gene expression"/>
    <property type="evidence" value="ECO:0007669"/>
    <property type="project" value="TreeGrafter"/>
</dbReference>
<dbReference type="PANTHER" id="PTHR16515">
    <property type="entry name" value="PR DOMAIN ZINC FINGER PROTEIN"/>
    <property type="match status" value="1"/>
</dbReference>
<dbReference type="EMBL" id="KV878346">
    <property type="protein sequence ID" value="OJJ45001.1"/>
    <property type="molecule type" value="Genomic_DNA"/>
</dbReference>
<keyword evidence="6" id="KW-0539">Nucleus</keyword>
<dbReference type="SMART" id="SM00355">
    <property type="entry name" value="ZnF_C2H2"/>
    <property type="match status" value="3"/>
</dbReference>
<feature type="region of interest" description="Disordered" evidence="8">
    <location>
        <begin position="14"/>
        <end position="35"/>
    </location>
</feature>
<feature type="compositionally biased region" description="Low complexity" evidence="8">
    <location>
        <begin position="57"/>
        <end position="71"/>
    </location>
</feature>
<feature type="compositionally biased region" description="Basic residues" evidence="8">
    <location>
        <begin position="414"/>
        <end position="427"/>
    </location>
</feature>
<evidence type="ECO:0000256" key="4">
    <source>
        <dbReference type="ARBA" id="ARBA00022771"/>
    </source>
</evidence>
<dbReference type="InterPro" id="IPR013087">
    <property type="entry name" value="Znf_C2H2_type"/>
</dbReference>
<sequence>MDPLSTLFPFVTTTTTTTTASSSSPSRSRMMSSHGPTVIQELSSYLSAGSAESMHHQQQQQQQQQQQPQVPVGLGISHCRMEAVEQPQLSTQLHTYPLPRWPETGVPNESFYDPSLPPGLRAVSACYEPYGLLTPVSSSPVSLYETQPGFGPHNRMEGQCTTAWSYPTPRSSNTVPPQTIGAAIVEEPQKFAWDQTLFITAPTHVSPLLADVPLMVANPHHHHHHNTACPVFAPPLPSAPNGRQPLLELDTNTAQPVAVGHRLVGIGEMGTQQTPPRDTDNDEGGRTPVKRKRPRPDGLQCTECGFTFTRRSNCREHMKRHDPSLMTPHPCEVCGREFGRRSDLKRHVDCIHRGFKRFSCDECGRRFTRQDTLSKHQLDCSQLKVPNQIDSTDSTWAPPPDRRSPSSSPPSTPLKRRVRRRRAQGRK</sequence>
<evidence type="ECO:0000256" key="8">
    <source>
        <dbReference type="SAM" id="MobiDB-lite"/>
    </source>
</evidence>
<evidence type="ECO:0000313" key="11">
    <source>
        <dbReference type="Proteomes" id="UP000184188"/>
    </source>
</evidence>
<organism evidence="10 11">
    <name type="scientific">Penicilliopsis zonata CBS 506.65</name>
    <dbReference type="NCBI Taxonomy" id="1073090"/>
    <lineage>
        <taxon>Eukaryota</taxon>
        <taxon>Fungi</taxon>
        <taxon>Dikarya</taxon>
        <taxon>Ascomycota</taxon>
        <taxon>Pezizomycotina</taxon>
        <taxon>Eurotiomycetes</taxon>
        <taxon>Eurotiomycetidae</taxon>
        <taxon>Eurotiales</taxon>
        <taxon>Aspergillaceae</taxon>
        <taxon>Penicilliopsis</taxon>
    </lineage>
</organism>
<comment type="subcellular location">
    <subcellularLocation>
        <location evidence="1">Nucleus</location>
    </subcellularLocation>
</comment>
<feature type="region of interest" description="Disordered" evidence="8">
    <location>
        <begin position="266"/>
        <end position="296"/>
    </location>
</feature>
<evidence type="ECO:0000256" key="2">
    <source>
        <dbReference type="ARBA" id="ARBA00022723"/>
    </source>
</evidence>
<dbReference type="FunFam" id="3.30.160.60:FF:000100">
    <property type="entry name" value="Zinc finger 45-like"/>
    <property type="match status" value="1"/>
</dbReference>
<keyword evidence="3" id="KW-0677">Repeat</keyword>
<feature type="region of interest" description="Disordered" evidence="8">
    <location>
        <begin position="387"/>
        <end position="427"/>
    </location>
</feature>
<feature type="domain" description="C2H2-type" evidence="9">
    <location>
        <begin position="358"/>
        <end position="386"/>
    </location>
</feature>
<dbReference type="GeneID" id="34614536"/>
<feature type="domain" description="C2H2-type" evidence="9">
    <location>
        <begin position="329"/>
        <end position="357"/>
    </location>
</feature>
<dbReference type="PANTHER" id="PTHR16515:SF49">
    <property type="entry name" value="GASTRULA ZINC FINGER PROTEIN XLCGF49.1-LIKE-RELATED"/>
    <property type="match status" value="1"/>
</dbReference>
<evidence type="ECO:0000256" key="7">
    <source>
        <dbReference type="PROSITE-ProRule" id="PRU00042"/>
    </source>
</evidence>
<dbReference type="PROSITE" id="PS00028">
    <property type="entry name" value="ZINC_FINGER_C2H2_1"/>
    <property type="match status" value="2"/>
</dbReference>
<feature type="domain" description="C2H2-type" evidence="9">
    <location>
        <begin position="299"/>
        <end position="321"/>
    </location>
</feature>
<protein>
    <recommendedName>
        <fullName evidence="9">C2H2-type domain-containing protein</fullName>
    </recommendedName>
</protein>
<evidence type="ECO:0000256" key="1">
    <source>
        <dbReference type="ARBA" id="ARBA00004123"/>
    </source>
</evidence>
<keyword evidence="5" id="KW-0862">Zinc</keyword>
<dbReference type="VEuPathDB" id="FungiDB:ASPZODRAFT_27031"/>
<dbReference type="Gene3D" id="3.30.160.60">
    <property type="entry name" value="Classic Zinc Finger"/>
    <property type="match status" value="2"/>
</dbReference>
<dbReference type="Proteomes" id="UP000184188">
    <property type="component" value="Unassembled WGS sequence"/>
</dbReference>